<dbReference type="AlphaFoldDB" id="A0A2H6KFZ6"/>
<keyword evidence="2" id="KW-1185">Reference proteome</keyword>
<evidence type="ECO:0000313" key="2">
    <source>
        <dbReference type="Proteomes" id="UP000236319"/>
    </source>
</evidence>
<name>A0A2H6KFZ6_9APIC</name>
<protein>
    <submittedName>
        <fullName evidence="1">Ribosome binding protein</fullName>
    </submittedName>
</protein>
<sequence>MIKERVEDLLRELNEDASQLSDALEVTGDPTQLTASHISNTLTEACLYSANFLYRIKYKDISDDFKTFFEDKEKYAFYYSSNPACLLCQLRDYAYVCYHQLEFLKSQCNRGARHGGWQDYEYGSGLSSPKSPLRPS</sequence>
<dbReference type="EMBL" id="BDSA01000003">
    <property type="protein sequence ID" value="GBE61915.1"/>
    <property type="molecule type" value="Genomic_DNA"/>
</dbReference>
<accession>A0A2H6KFZ6</accession>
<dbReference type="GeneID" id="39875685"/>
<gene>
    <name evidence="1" type="ORF">BOVATA_034080</name>
</gene>
<proteinExistence type="predicted"/>
<evidence type="ECO:0000313" key="1">
    <source>
        <dbReference type="EMBL" id="GBE61915.1"/>
    </source>
</evidence>
<comment type="caution">
    <text evidence="1">The sequence shown here is derived from an EMBL/GenBank/DDBJ whole genome shotgun (WGS) entry which is preliminary data.</text>
</comment>
<reference evidence="1 2" key="1">
    <citation type="journal article" date="2017" name="BMC Genomics">
        <title>Whole-genome assembly of Babesia ovata and comparative genomics between closely related pathogens.</title>
        <authorList>
            <person name="Yamagishi J."/>
            <person name="Asada M."/>
            <person name="Hakimi H."/>
            <person name="Tanaka T.Q."/>
            <person name="Sugimoto C."/>
            <person name="Kawazu S."/>
        </authorList>
    </citation>
    <scope>NUCLEOTIDE SEQUENCE [LARGE SCALE GENOMIC DNA]</scope>
    <source>
        <strain evidence="1 2">Miyake</strain>
    </source>
</reference>
<dbReference type="VEuPathDB" id="PiroplasmaDB:BOVATA_034080"/>
<dbReference type="RefSeq" id="XP_028868158.1">
    <property type="nucleotide sequence ID" value="XM_029012325.1"/>
</dbReference>
<organism evidence="1 2">
    <name type="scientific">Babesia ovata</name>
    <dbReference type="NCBI Taxonomy" id="189622"/>
    <lineage>
        <taxon>Eukaryota</taxon>
        <taxon>Sar</taxon>
        <taxon>Alveolata</taxon>
        <taxon>Apicomplexa</taxon>
        <taxon>Aconoidasida</taxon>
        <taxon>Piroplasmida</taxon>
        <taxon>Babesiidae</taxon>
        <taxon>Babesia</taxon>
    </lineage>
</organism>
<dbReference type="Proteomes" id="UP000236319">
    <property type="component" value="Unassembled WGS sequence"/>
</dbReference>